<dbReference type="InterPro" id="IPR052160">
    <property type="entry name" value="Gypsy_RT_Integrase-like"/>
</dbReference>
<dbReference type="InterPro" id="IPR001584">
    <property type="entry name" value="Integrase_cat-core"/>
</dbReference>
<feature type="compositionally biased region" description="Pro residues" evidence="1">
    <location>
        <begin position="598"/>
        <end position="612"/>
    </location>
</feature>
<comment type="caution">
    <text evidence="3">The sequence shown here is derived from an EMBL/GenBank/DDBJ whole genome shotgun (WGS) entry which is preliminary data.</text>
</comment>
<protein>
    <submittedName>
        <fullName evidence="3">Pro-Pol polyprotein</fullName>
    </submittedName>
</protein>
<name>A0A438I598_VITVI</name>
<dbReference type="Gene3D" id="3.30.420.10">
    <property type="entry name" value="Ribonuclease H-like superfamily/Ribonuclease H"/>
    <property type="match status" value="1"/>
</dbReference>
<dbReference type="GO" id="GO:0015074">
    <property type="term" value="P:DNA integration"/>
    <property type="evidence" value="ECO:0007669"/>
    <property type="project" value="InterPro"/>
</dbReference>
<feature type="compositionally biased region" description="Polar residues" evidence="1">
    <location>
        <begin position="282"/>
        <end position="300"/>
    </location>
</feature>
<feature type="compositionally biased region" description="Low complexity" evidence="1">
    <location>
        <begin position="263"/>
        <end position="280"/>
    </location>
</feature>
<dbReference type="EMBL" id="QGNW01000141">
    <property type="protein sequence ID" value="RVW91880.1"/>
    <property type="molecule type" value="Genomic_DNA"/>
</dbReference>
<feature type="compositionally biased region" description="Low complexity" evidence="1">
    <location>
        <begin position="301"/>
        <end position="313"/>
    </location>
</feature>
<dbReference type="PANTHER" id="PTHR47266">
    <property type="entry name" value="ENDONUCLEASE-RELATED"/>
    <property type="match status" value="1"/>
</dbReference>
<evidence type="ECO:0000256" key="1">
    <source>
        <dbReference type="SAM" id="MobiDB-lite"/>
    </source>
</evidence>
<accession>A0A438I598</accession>
<sequence length="715" mass="80147">MMPLNPILIVDLFDVWGIDFMGPFPMSFGHSYILVGVDYVSKFGVPKAIISDGGTHFCNKPFEALLAKYGVKHKVATPYHPQTSGQVELANREIKNILMKVVNTNRKDWSVKLLDSLWAYRTAYKTILGMSPYRLVYGKACHLPVEIEFKAWWAIKKLNMDLTKAGLKRSLDLNELEELRNDAYLNSKIAKEKLKRWHDQLVTKKEFFKGQRVLLYDSKLHLFPGKLKSRWVGPFVIHQVHSHGVIELLNSKVQRPSSIYTMARTRGASSSASQRGAHSQRGGHSTPSQPAQTPVPSTQHGYGTRRSSGSSRAPVPPPVSSPPPKRTRISGPGESSRAPPSPPASTIPGSSHLAEVLKRPMIAGPPLPGNTDIRDRPFHDEICMEHETLRLLPELEESYRLLQRYHIEPFMTPRSFYYPRHGILEARDIAASMHFPPIPEDLGSFRHWSQYSEPDMVSTLSGGRVTGRTILRRELPPRMLLIDLVLRTNLFPLQHVVQRRGAILDALYRISEGFYFGPHHLVMAALTYFEEKVHRKRLRRAGTIPLLFPRLISQVLEDMGYPSQPHLERRHHCRELFTSESWTHFLDRSPMDQGIPRPLAPAPPASPAPPDSPAASAPTVQTSPEQDPHTTEPSSSVPAPVTCTTDTPTPPVTPAPAYAKSSAGPSITVSATEFRALHTFSIGPSYLFLLHIQLMEEGEVEMQDAVTNILPQLKL</sequence>
<dbReference type="Proteomes" id="UP000288805">
    <property type="component" value="Unassembled WGS sequence"/>
</dbReference>
<proteinExistence type="predicted"/>
<feature type="compositionally biased region" description="Polar residues" evidence="1">
    <location>
        <begin position="619"/>
        <end position="636"/>
    </location>
</feature>
<evidence type="ECO:0000259" key="2">
    <source>
        <dbReference type="PROSITE" id="PS50994"/>
    </source>
</evidence>
<dbReference type="SUPFAM" id="SSF53098">
    <property type="entry name" value="Ribonuclease H-like"/>
    <property type="match status" value="1"/>
</dbReference>
<organism evidence="3 4">
    <name type="scientific">Vitis vinifera</name>
    <name type="common">Grape</name>
    <dbReference type="NCBI Taxonomy" id="29760"/>
    <lineage>
        <taxon>Eukaryota</taxon>
        <taxon>Viridiplantae</taxon>
        <taxon>Streptophyta</taxon>
        <taxon>Embryophyta</taxon>
        <taxon>Tracheophyta</taxon>
        <taxon>Spermatophyta</taxon>
        <taxon>Magnoliopsida</taxon>
        <taxon>eudicotyledons</taxon>
        <taxon>Gunneridae</taxon>
        <taxon>Pentapetalae</taxon>
        <taxon>rosids</taxon>
        <taxon>Vitales</taxon>
        <taxon>Vitaceae</taxon>
        <taxon>Viteae</taxon>
        <taxon>Vitis</taxon>
    </lineage>
</organism>
<dbReference type="PROSITE" id="PS50994">
    <property type="entry name" value="INTEGRASE"/>
    <property type="match status" value="1"/>
</dbReference>
<feature type="region of interest" description="Disordered" evidence="1">
    <location>
        <begin position="263"/>
        <end position="350"/>
    </location>
</feature>
<dbReference type="InterPro" id="IPR036397">
    <property type="entry name" value="RNaseH_sf"/>
</dbReference>
<evidence type="ECO:0000313" key="3">
    <source>
        <dbReference type="EMBL" id="RVW91880.1"/>
    </source>
</evidence>
<evidence type="ECO:0000313" key="4">
    <source>
        <dbReference type="Proteomes" id="UP000288805"/>
    </source>
</evidence>
<reference evidence="3 4" key="1">
    <citation type="journal article" date="2018" name="PLoS Genet.">
        <title>Population sequencing reveals clonal diversity and ancestral inbreeding in the grapevine cultivar Chardonnay.</title>
        <authorList>
            <person name="Roach M.J."/>
            <person name="Johnson D.L."/>
            <person name="Bohlmann J."/>
            <person name="van Vuuren H.J."/>
            <person name="Jones S.J."/>
            <person name="Pretorius I.S."/>
            <person name="Schmidt S.A."/>
            <person name="Borneman A.R."/>
        </authorList>
    </citation>
    <scope>NUCLEOTIDE SEQUENCE [LARGE SCALE GENOMIC DNA]</scope>
    <source>
        <strain evidence="4">cv. Chardonnay</strain>
        <tissue evidence="3">Leaf</tissue>
    </source>
</reference>
<gene>
    <name evidence="3" type="primary">pol_879</name>
    <name evidence="3" type="ORF">CK203_030121</name>
</gene>
<feature type="compositionally biased region" description="Pro residues" evidence="1">
    <location>
        <begin position="314"/>
        <end position="324"/>
    </location>
</feature>
<dbReference type="InterPro" id="IPR012337">
    <property type="entry name" value="RNaseH-like_sf"/>
</dbReference>
<feature type="region of interest" description="Disordered" evidence="1">
    <location>
        <begin position="588"/>
        <end position="663"/>
    </location>
</feature>
<dbReference type="GO" id="GO:0003676">
    <property type="term" value="F:nucleic acid binding"/>
    <property type="evidence" value="ECO:0007669"/>
    <property type="project" value="InterPro"/>
</dbReference>
<dbReference type="AlphaFoldDB" id="A0A438I598"/>
<feature type="domain" description="Integrase catalytic" evidence="2">
    <location>
        <begin position="1"/>
        <end position="140"/>
    </location>
</feature>
<feature type="compositionally biased region" description="Low complexity" evidence="1">
    <location>
        <begin position="637"/>
        <end position="647"/>
    </location>
</feature>